<sequence length="145" mass="15739">MELRIRSKNTMSIMNSESKKMTYTIFDVEQLFRSTGCGKAGSFGGGYPFLDLGRGWVEALAGVIFARLDSARVNDVVGDKRFTPIMYQPQSKSIGALIDQQDREINQSLAKEATYGEACEAGLVEVLDADSLEGPGDSACLLEGD</sequence>
<evidence type="ECO:0000313" key="1">
    <source>
        <dbReference type="EMBL" id="PKI72823.1"/>
    </source>
</evidence>
<gene>
    <name evidence="1" type="ORF">CRG98_006803</name>
</gene>
<proteinExistence type="predicted"/>
<organism evidence="1 2">
    <name type="scientific">Punica granatum</name>
    <name type="common">Pomegranate</name>
    <dbReference type="NCBI Taxonomy" id="22663"/>
    <lineage>
        <taxon>Eukaryota</taxon>
        <taxon>Viridiplantae</taxon>
        <taxon>Streptophyta</taxon>
        <taxon>Embryophyta</taxon>
        <taxon>Tracheophyta</taxon>
        <taxon>Spermatophyta</taxon>
        <taxon>Magnoliopsida</taxon>
        <taxon>eudicotyledons</taxon>
        <taxon>Gunneridae</taxon>
        <taxon>Pentapetalae</taxon>
        <taxon>rosids</taxon>
        <taxon>malvids</taxon>
        <taxon>Myrtales</taxon>
        <taxon>Lythraceae</taxon>
        <taxon>Punica</taxon>
    </lineage>
</organism>
<dbReference type="EMBL" id="PGOL01000308">
    <property type="protein sequence ID" value="PKI72823.1"/>
    <property type="molecule type" value="Genomic_DNA"/>
</dbReference>
<accession>A0A2I0KWU2</accession>
<name>A0A2I0KWU2_PUNGR</name>
<evidence type="ECO:0000313" key="2">
    <source>
        <dbReference type="Proteomes" id="UP000233551"/>
    </source>
</evidence>
<reference evidence="1 2" key="1">
    <citation type="submission" date="2017-11" db="EMBL/GenBank/DDBJ databases">
        <title>De-novo sequencing of pomegranate (Punica granatum L.) genome.</title>
        <authorList>
            <person name="Akparov Z."/>
            <person name="Amiraslanov A."/>
            <person name="Hajiyeva S."/>
            <person name="Abbasov M."/>
            <person name="Kaur K."/>
            <person name="Hamwieh A."/>
            <person name="Solovyev V."/>
            <person name="Salamov A."/>
            <person name="Braich B."/>
            <person name="Kosarev P."/>
            <person name="Mahmoud A."/>
            <person name="Hajiyev E."/>
            <person name="Babayeva S."/>
            <person name="Izzatullayeva V."/>
            <person name="Mammadov A."/>
            <person name="Mammadov A."/>
            <person name="Sharifova S."/>
            <person name="Ojaghi J."/>
            <person name="Eynullazada K."/>
            <person name="Bayramov B."/>
            <person name="Abdulazimova A."/>
            <person name="Shahmuradov I."/>
        </authorList>
    </citation>
    <scope>NUCLEOTIDE SEQUENCE [LARGE SCALE GENOMIC DNA]</scope>
    <source>
        <strain evidence="2">cv. AG2017</strain>
        <tissue evidence="1">Leaf</tissue>
    </source>
</reference>
<comment type="caution">
    <text evidence="1">The sequence shown here is derived from an EMBL/GenBank/DDBJ whole genome shotgun (WGS) entry which is preliminary data.</text>
</comment>
<protein>
    <submittedName>
        <fullName evidence="1">Uncharacterized protein</fullName>
    </submittedName>
</protein>
<dbReference type="Proteomes" id="UP000233551">
    <property type="component" value="Unassembled WGS sequence"/>
</dbReference>
<dbReference type="AlphaFoldDB" id="A0A2I0KWU2"/>
<keyword evidence="2" id="KW-1185">Reference proteome</keyword>